<gene>
    <name evidence="1" type="ORF">RradSPS_0107</name>
    <name evidence="2" type="ORF">SIL72_02045</name>
</gene>
<evidence type="ECO:0008006" key="4">
    <source>
        <dbReference type="Google" id="ProtNLM"/>
    </source>
</evidence>
<reference evidence="2" key="2">
    <citation type="submission" date="2023-11" db="EMBL/GenBank/DDBJ databases">
        <title>MicrobeMod: A computational toolkit for identifying prokaryotic methylation and restriction-modification with nanopore sequencing.</title>
        <authorList>
            <person name="Crits-Christoph A."/>
            <person name="Kang S.C."/>
            <person name="Lee H."/>
            <person name="Ostrov N."/>
        </authorList>
    </citation>
    <scope>NUCLEOTIDE SEQUENCE</scope>
    <source>
        <strain evidence="2">ATCC 51242</strain>
    </source>
</reference>
<dbReference type="EMBL" id="JAWXXX010000001">
    <property type="protein sequence ID" value="MDX5892801.1"/>
    <property type="molecule type" value="Genomic_DNA"/>
</dbReference>
<dbReference type="EMBL" id="CP007514">
    <property type="protein sequence ID" value="AHY45390.1"/>
    <property type="molecule type" value="Genomic_DNA"/>
</dbReference>
<keyword evidence="3" id="KW-1185">Reference proteome</keyword>
<reference evidence="1 3" key="1">
    <citation type="submission" date="2014-03" db="EMBL/GenBank/DDBJ databases">
        <title>Complete genome sequence of the Radio-Resistant Rubrobacter radiotolerans RSPS-4.</title>
        <authorList>
            <person name="Egas C.C."/>
            <person name="Barroso C.C."/>
            <person name="Froufe H.J.C."/>
            <person name="Pacheco J.J."/>
            <person name="Albuquerque L.L."/>
            <person name="da Costa M.M.S."/>
        </authorList>
    </citation>
    <scope>NUCLEOTIDE SEQUENCE [LARGE SCALE GENOMIC DNA]</scope>
    <source>
        <strain evidence="1 3">RSPS-4</strain>
    </source>
</reference>
<evidence type="ECO:0000313" key="3">
    <source>
        <dbReference type="Proteomes" id="UP000025229"/>
    </source>
</evidence>
<dbReference type="AlphaFoldDB" id="A0A023X042"/>
<dbReference type="STRING" id="42256.RradSPS_0107"/>
<evidence type="ECO:0000313" key="2">
    <source>
        <dbReference type="EMBL" id="MDX5892801.1"/>
    </source>
</evidence>
<name>A0A023X042_RUBRA</name>
<dbReference type="KEGG" id="rrd:RradSPS_0107"/>
<evidence type="ECO:0000313" key="1">
    <source>
        <dbReference type="EMBL" id="AHY45390.1"/>
    </source>
</evidence>
<protein>
    <recommendedName>
        <fullName evidence="4">SseB protein N-terminal domain-containing protein</fullName>
    </recommendedName>
</protein>
<dbReference type="HOGENOM" id="CLU_2002212_0_0_11"/>
<dbReference type="Proteomes" id="UP000025229">
    <property type="component" value="Chromosome"/>
</dbReference>
<dbReference type="RefSeq" id="WP_038679971.1">
    <property type="nucleotide sequence ID" value="NZ_CP007514.1"/>
</dbReference>
<organism evidence="1 3">
    <name type="scientific">Rubrobacter radiotolerans</name>
    <name type="common">Arthrobacter radiotolerans</name>
    <dbReference type="NCBI Taxonomy" id="42256"/>
    <lineage>
        <taxon>Bacteria</taxon>
        <taxon>Bacillati</taxon>
        <taxon>Actinomycetota</taxon>
        <taxon>Rubrobacteria</taxon>
        <taxon>Rubrobacterales</taxon>
        <taxon>Rubrobacteraceae</taxon>
        <taxon>Rubrobacter</taxon>
    </lineage>
</organism>
<dbReference type="Proteomes" id="UP001281130">
    <property type="component" value="Unassembled WGS sequence"/>
</dbReference>
<dbReference type="OrthoDB" id="5244923at2"/>
<proteinExistence type="predicted"/>
<accession>A0A023X042</accession>
<sequence>MEGSAPGGFGHVVIVGAPEGVAESLVIVVGEERAVPLFSSTAEAREFLDSLTGLDEGWFPAEIPPDNLLEMLRVQPGEVRYVALSPPPEDLEGGMEFRLLEIESLCAVLDMQVARSERTTPAEKVEAPERKGLLRRLLGR</sequence>